<organism evidence="5 6">
    <name type="scientific">Elysia marginata</name>
    <dbReference type="NCBI Taxonomy" id="1093978"/>
    <lineage>
        <taxon>Eukaryota</taxon>
        <taxon>Metazoa</taxon>
        <taxon>Spiralia</taxon>
        <taxon>Lophotrochozoa</taxon>
        <taxon>Mollusca</taxon>
        <taxon>Gastropoda</taxon>
        <taxon>Heterobranchia</taxon>
        <taxon>Euthyneura</taxon>
        <taxon>Panpulmonata</taxon>
        <taxon>Sacoglossa</taxon>
        <taxon>Placobranchoidea</taxon>
        <taxon>Plakobranchidae</taxon>
        <taxon>Elysia</taxon>
    </lineage>
</organism>
<evidence type="ECO:0000256" key="1">
    <source>
        <dbReference type="ARBA" id="ARBA00022741"/>
    </source>
</evidence>
<dbReference type="InterPro" id="IPR000719">
    <property type="entry name" value="Prot_kinase_dom"/>
</dbReference>
<dbReference type="GO" id="GO:0005524">
    <property type="term" value="F:ATP binding"/>
    <property type="evidence" value="ECO:0007669"/>
    <property type="project" value="UniProtKB-KW"/>
</dbReference>
<dbReference type="PROSITE" id="PS50011">
    <property type="entry name" value="PROTEIN_KINASE_DOM"/>
    <property type="match status" value="1"/>
</dbReference>
<dbReference type="SMART" id="SM00220">
    <property type="entry name" value="S_TKc"/>
    <property type="match status" value="1"/>
</dbReference>
<dbReference type="InterPro" id="IPR011009">
    <property type="entry name" value="Kinase-like_dom_sf"/>
</dbReference>
<dbReference type="GO" id="GO:0004672">
    <property type="term" value="F:protein kinase activity"/>
    <property type="evidence" value="ECO:0007669"/>
    <property type="project" value="InterPro"/>
</dbReference>
<evidence type="ECO:0000259" key="4">
    <source>
        <dbReference type="PROSITE" id="PS50011"/>
    </source>
</evidence>
<keyword evidence="1" id="KW-0547">Nucleotide-binding</keyword>
<gene>
    <name evidence="5" type="ORF">ElyMa_000229700</name>
</gene>
<dbReference type="PANTHER" id="PTHR27001">
    <property type="entry name" value="OS01G0253100 PROTEIN"/>
    <property type="match status" value="1"/>
</dbReference>
<keyword evidence="5" id="KW-0418">Kinase</keyword>
<keyword evidence="5" id="KW-0675">Receptor</keyword>
<dbReference type="Proteomes" id="UP000762676">
    <property type="component" value="Unassembled WGS sequence"/>
</dbReference>
<sequence>MLLLVSFVEFKPFPGTAKGIEFLHQNGLVHRDIKSANILLDEDLTPKVGDFATARGTTSSMTTKILLSSKIIGTQVYLAPEAYAGQIHIGLDCYSFGVVLLEILTGLAVLDVNRKEHDLKTYVQEHMEEEEEDDEEDEDDEEGHMREKKEPGTIFDLLDVKAGDWKAPMVELFYGIANKCLEISVKKRAKMKQVVKWLDVGTMGK</sequence>
<dbReference type="Pfam" id="PF00069">
    <property type="entry name" value="Pkinase"/>
    <property type="match status" value="1"/>
</dbReference>
<evidence type="ECO:0000313" key="6">
    <source>
        <dbReference type="Proteomes" id="UP000762676"/>
    </source>
</evidence>
<proteinExistence type="predicted"/>
<keyword evidence="2" id="KW-0067">ATP-binding</keyword>
<evidence type="ECO:0000313" key="5">
    <source>
        <dbReference type="EMBL" id="GFR66482.1"/>
    </source>
</evidence>
<keyword evidence="5" id="KW-0808">Transferase</keyword>
<accession>A0AAV4EZT7</accession>
<evidence type="ECO:0000256" key="3">
    <source>
        <dbReference type="SAM" id="MobiDB-lite"/>
    </source>
</evidence>
<feature type="domain" description="Protein kinase" evidence="4">
    <location>
        <begin position="1"/>
        <end position="198"/>
    </location>
</feature>
<protein>
    <submittedName>
        <fullName evidence="5">Interleukin-1 receptor-associated kinase 4</fullName>
    </submittedName>
</protein>
<reference evidence="5 6" key="1">
    <citation type="journal article" date="2021" name="Elife">
        <title>Chloroplast acquisition without the gene transfer in kleptoplastic sea slugs, Plakobranchus ocellatus.</title>
        <authorList>
            <person name="Maeda T."/>
            <person name="Takahashi S."/>
            <person name="Yoshida T."/>
            <person name="Shimamura S."/>
            <person name="Takaki Y."/>
            <person name="Nagai Y."/>
            <person name="Toyoda A."/>
            <person name="Suzuki Y."/>
            <person name="Arimoto A."/>
            <person name="Ishii H."/>
            <person name="Satoh N."/>
            <person name="Nishiyama T."/>
            <person name="Hasebe M."/>
            <person name="Maruyama T."/>
            <person name="Minagawa J."/>
            <person name="Obokata J."/>
            <person name="Shigenobu S."/>
        </authorList>
    </citation>
    <scope>NUCLEOTIDE SEQUENCE [LARGE SCALE GENOMIC DNA]</scope>
</reference>
<comment type="caution">
    <text evidence="5">The sequence shown here is derived from an EMBL/GenBank/DDBJ whole genome shotgun (WGS) entry which is preliminary data.</text>
</comment>
<dbReference type="EMBL" id="BMAT01000450">
    <property type="protein sequence ID" value="GFR66482.1"/>
    <property type="molecule type" value="Genomic_DNA"/>
</dbReference>
<dbReference type="SUPFAM" id="SSF56112">
    <property type="entry name" value="Protein kinase-like (PK-like)"/>
    <property type="match status" value="1"/>
</dbReference>
<dbReference type="InterPro" id="IPR008271">
    <property type="entry name" value="Ser/Thr_kinase_AS"/>
</dbReference>
<dbReference type="AlphaFoldDB" id="A0AAV4EZT7"/>
<dbReference type="GO" id="GO:0005886">
    <property type="term" value="C:plasma membrane"/>
    <property type="evidence" value="ECO:0007669"/>
    <property type="project" value="TreeGrafter"/>
</dbReference>
<keyword evidence="6" id="KW-1185">Reference proteome</keyword>
<dbReference type="Gene3D" id="1.10.510.10">
    <property type="entry name" value="Transferase(Phosphotransferase) domain 1"/>
    <property type="match status" value="1"/>
</dbReference>
<dbReference type="PROSITE" id="PS00108">
    <property type="entry name" value="PROTEIN_KINASE_ST"/>
    <property type="match status" value="1"/>
</dbReference>
<evidence type="ECO:0000256" key="2">
    <source>
        <dbReference type="ARBA" id="ARBA00022840"/>
    </source>
</evidence>
<feature type="compositionally biased region" description="Acidic residues" evidence="3">
    <location>
        <begin position="127"/>
        <end position="142"/>
    </location>
</feature>
<feature type="region of interest" description="Disordered" evidence="3">
    <location>
        <begin position="125"/>
        <end position="148"/>
    </location>
</feature>
<dbReference type="PANTHER" id="PTHR27001:SF931">
    <property type="entry name" value="OS11G0664100 PROTEIN"/>
    <property type="match status" value="1"/>
</dbReference>
<name>A0AAV4EZT7_9GAST</name>